<sequence length="158" mass="17484">MIGLGTELEAHKREAQDREAQDKENDFFLELVVRALDAFENLFNKLNQDSLDKSTKRAFNSFGAIQRKLRRLLEAQGIKQLEFPAGRAEIGRCKVIETQATDEVEEGTILAVVRGGYRRGEQILRPAEVITASRGQAPAAFPKSDGPDANGTKALDRG</sequence>
<dbReference type="SUPFAM" id="SSF51064">
    <property type="entry name" value="Head domain of nucleotide exchange factor GrpE"/>
    <property type="match status" value="1"/>
</dbReference>
<protein>
    <submittedName>
        <fullName evidence="3">Heat shock protein GrpE</fullName>
    </submittedName>
</protein>
<dbReference type="InterPro" id="IPR009012">
    <property type="entry name" value="GrpE_head"/>
</dbReference>
<dbReference type="InterPro" id="IPR000740">
    <property type="entry name" value="GrpE"/>
</dbReference>
<feature type="compositionally biased region" description="Basic and acidic residues" evidence="2">
    <location>
        <begin position="8"/>
        <end position="20"/>
    </location>
</feature>
<dbReference type="Gene3D" id="2.30.22.10">
    <property type="entry name" value="Head domain of nucleotide exchange factor GrpE"/>
    <property type="match status" value="1"/>
</dbReference>
<feature type="region of interest" description="Disordered" evidence="2">
    <location>
        <begin position="134"/>
        <end position="158"/>
    </location>
</feature>
<evidence type="ECO:0000313" key="3">
    <source>
        <dbReference type="EMBL" id="WPL16380.1"/>
    </source>
</evidence>
<feature type="region of interest" description="Disordered" evidence="2">
    <location>
        <begin position="1"/>
        <end position="20"/>
    </location>
</feature>
<dbReference type="EMBL" id="CP121472">
    <property type="protein sequence ID" value="WPL16380.1"/>
    <property type="molecule type" value="Genomic_DNA"/>
</dbReference>
<organism evidence="3 4">
    <name type="scientific">Thiorhodovibrio winogradskyi</name>
    <dbReference type="NCBI Taxonomy" id="77007"/>
    <lineage>
        <taxon>Bacteria</taxon>
        <taxon>Pseudomonadati</taxon>
        <taxon>Pseudomonadota</taxon>
        <taxon>Gammaproteobacteria</taxon>
        <taxon>Chromatiales</taxon>
        <taxon>Chromatiaceae</taxon>
        <taxon>Thiorhodovibrio</taxon>
    </lineage>
</organism>
<evidence type="ECO:0000256" key="2">
    <source>
        <dbReference type="SAM" id="MobiDB-lite"/>
    </source>
</evidence>
<keyword evidence="1" id="KW-0143">Chaperone</keyword>
<proteinExistence type="predicted"/>
<dbReference type="Pfam" id="PF01025">
    <property type="entry name" value="GrpE"/>
    <property type="match status" value="1"/>
</dbReference>
<evidence type="ECO:0000313" key="4">
    <source>
        <dbReference type="Proteomes" id="UP001432180"/>
    </source>
</evidence>
<name>A0ABZ0S797_9GAMM</name>
<gene>
    <name evidence="3" type="ORF">Thiowin_01334</name>
</gene>
<dbReference type="Proteomes" id="UP001432180">
    <property type="component" value="Chromosome"/>
</dbReference>
<reference evidence="3 4" key="1">
    <citation type="journal article" date="2023" name="Microorganisms">
        <title>Thiorhodovibrio frisius and Trv. litoralis spp. nov., Two Novel Members from a Clade of Fastidious Purple Sulfur Bacteria That Exhibit Unique Red-Shifted Light-Harvesting Capabilities.</title>
        <authorList>
            <person name="Methner A."/>
            <person name="Kuzyk S.B."/>
            <person name="Petersen J."/>
            <person name="Bauer S."/>
            <person name="Brinkmann H."/>
            <person name="Sichau K."/>
            <person name="Wanner G."/>
            <person name="Wolf J."/>
            <person name="Neumann-Schaal M."/>
            <person name="Henke P."/>
            <person name="Tank M."/>
            <person name="Sproer C."/>
            <person name="Bunk B."/>
            <person name="Overmann J."/>
        </authorList>
    </citation>
    <scope>NUCLEOTIDE SEQUENCE [LARGE SCALE GENOMIC DNA]</scope>
    <source>
        <strain evidence="3 4">DSM 6702</strain>
    </source>
</reference>
<evidence type="ECO:0000256" key="1">
    <source>
        <dbReference type="ARBA" id="ARBA00023186"/>
    </source>
</evidence>
<keyword evidence="4" id="KW-1185">Reference proteome</keyword>
<accession>A0ABZ0S797</accession>
<keyword evidence="3" id="KW-0346">Stress response</keyword>
<dbReference type="RefSeq" id="WP_408034170.1">
    <property type="nucleotide sequence ID" value="NZ_CP121472.1"/>
</dbReference>